<dbReference type="SUPFAM" id="SSF51735">
    <property type="entry name" value="NAD(P)-binding Rossmann-fold domains"/>
    <property type="match status" value="1"/>
</dbReference>
<gene>
    <name evidence="2" type="ORF">GCM10009788_42130</name>
</gene>
<dbReference type="InterPro" id="IPR036291">
    <property type="entry name" value="NAD(P)-bd_dom_sf"/>
</dbReference>
<reference evidence="2 3" key="1">
    <citation type="journal article" date="2019" name="Int. J. Syst. Evol. Microbiol.">
        <title>The Global Catalogue of Microorganisms (GCM) 10K type strain sequencing project: providing services to taxonomists for standard genome sequencing and annotation.</title>
        <authorList>
            <consortium name="The Broad Institute Genomics Platform"/>
            <consortium name="The Broad Institute Genome Sequencing Center for Infectious Disease"/>
            <person name="Wu L."/>
            <person name="Ma J."/>
        </authorList>
    </citation>
    <scope>NUCLEOTIDE SEQUENCE [LARGE SCALE GENOMIC DNA]</scope>
    <source>
        <strain evidence="2 3">JCM 14942</strain>
    </source>
</reference>
<dbReference type="PRINTS" id="PR00081">
    <property type="entry name" value="GDHRDH"/>
</dbReference>
<dbReference type="Pfam" id="PF00106">
    <property type="entry name" value="adh_short"/>
    <property type="match status" value="1"/>
</dbReference>
<dbReference type="Gene3D" id="3.40.50.720">
    <property type="entry name" value="NAD(P)-binding Rossmann-like Domain"/>
    <property type="match status" value="1"/>
</dbReference>
<organism evidence="2 3">
    <name type="scientific">Nocardioides humi</name>
    <dbReference type="NCBI Taxonomy" id="449461"/>
    <lineage>
        <taxon>Bacteria</taxon>
        <taxon>Bacillati</taxon>
        <taxon>Actinomycetota</taxon>
        <taxon>Actinomycetes</taxon>
        <taxon>Propionibacteriales</taxon>
        <taxon>Nocardioidaceae</taxon>
        <taxon>Nocardioides</taxon>
    </lineage>
</organism>
<sequence length="303" mass="32728">MVRGMRPWIQVRPQAGRRYVITGANGGLGLETARILGSRGAEVVLACRSVAKAETAARTVPGHDRGRVEVRQVDVSDLASVRAFAAGLLDDGRPVDVLVNNAGVLGVPHAVTPEGVEMHFATNYLGHFLLTRALLPLLTDRVVVVSSREHRSGRLDLDDLGWQRRPYRPFRAYGDSKLADLLFMRELDRRLRAEGSPLRAVAAHPGSSATGITSGSGHPVVTAIGHYGQRLVGMPAWRGALCTVYAATMDIPGGTYIGPHGRSEMWGWPAPARMSRRADDEALARALWERSVALTGAPDLSRP</sequence>
<evidence type="ECO:0000313" key="2">
    <source>
        <dbReference type="EMBL" id="GAA1534891.1"/>
    </source>
</evidence>
<evidence type="ECO:0000256" key="1">
    <source>
        <dbReference type="ARBA" id="ARBA00023002"/>
    </source>
</evidence>
<accession>A0ABN2B6G1</accession>
<dbReference type="InterPro" id="IPR002347">
    <property type="entry name" value="SDR_fam"/>
</dbReference>
<dbReference type="PANTHER" id="PTHR43157:SF31">
    <property type="entry name" value="PHOSPHATIDYLINOSITOL-GLYCAN BIOSYNTHESIS CLASS F PROTEIN"/>
    <property type="match status" value="1"/>
</dbReference>
<name>A0ABN2B6G1_9ACTN</name>
<dbReference type="PANTHER" id="PTHR43157">
    <property type="entry name" value="PHOSPHATIDYLINOSITOL-GLYCAN BIOSYNTHESIS CLASS F PROTEIN-RELATED"/>
    <property type="match status" value="1"/>
</dbReference>
<comment type="caution">
    <text evidence="2">The sequence shown here is derived from an EMBL/GenBank/DDBJ whole genome shotgun (WGS) entry which is preliminary data.</text>
</comment>
<dbReference type="EMBL" id="BAAAOR010000030">
    <property type="protein sequence ID" value="GAA1534891.1"/>
    <property type="molecule type" value="Genomic_DNA"/>
</dbReference>
<proteinExistence type="predicted"/>
<keyword evidence="3" id="KW-1185">Reference proteome</keyword>
<protein>
    <submittedName>
        <fullName evidence="2">Oxidoreductase</fullName>
    </submittedName>
</protein>
<keyword evidence="1" id="KW-0560">Oxidoreductase</keyword>
<evidence type="ECO:0000313" key="3">
    <source>
        <dbReference type="Proteomes" id="UP001500842"/>
    </source>
</evidence>
<dbReference type="Proteomes" id="UP001500842">
    <property type="component" value="Unassembled WGS sequence"/>
</dbReference>